<feature type="region of interest" description="Disordered" evidence="1">
    <location>
        <begin position="114"/>
        <end position="167"/>
    </location>
</feature>
<keyword evidence="2" id="KW-0732">Signal</keyword>
<feature type="region of interest" description="Disordered" evidence="1">
    <location>
        <begin position="51"/>
        <end position="98"/>
    </location>
</feature>
<protein>
    <submittedName>
        <fullName evidence="3">Uncharacterized protein</fullName>
    </submittedName>
</protein>
<proteinExistence type="predicted"/>
<feature type="signal peptide" evidence="2">
    <location>
        <begin position="1"/>
        <end position="20"/>
    </location>
</feature>
<reference evidence="3 4" key="1">
    <citation type="submission" date="2019-05" db="EMBL/GenBank/DDBJ databases">
        <title>Emergence of the Ug99 lineage of the wheat stem rust pathogen through somatic hybridization.</title>
        <authorList>
            <person name="Li F."/>
            <person name="Upadhyaya N.M."/>
            <person name="Sperschneider J."/>
            <person name="Matny O."/>
            <person name="Nguyen-Phuc H."/>
            <person name="Mago R."/>
            <person name="Raley C."/>
            <person name="Miller M.E."/>
            <person name="Silverstein K.A.T."/>
            <person name="Henningsen E."/>
            <person name="Hirsch C.D."/>
            <person name="Visser B."/>
            <person name="Pretorius Z.A."/>
            <person name="Steffenson B.J."/>
            <person name="Schwessinger B."/>
            <person name="Dodds P.N."/>
            <person name="Figueroa M."/>
        </authorList>
    </citation>
    <scope>NUCLEOTIDE SEQUENCE [LARGE SCALE GENOMIC DNA]</scope>
    <source>
        <strain evidence="3 4">Ug99</strain>
    </source>
</reference>
<comment type="caution">
    <text evidence="3">The sequence shown here is derived from an EMBL/GenBank/DDBJ whole genome shotgun (WGS) entry which is preliminary data.</text>
</comment>
<evidence type="ECO:0000256" key="2">
    <source>
        <dbReference type="SAM" id="SignalP"/>
    </source>
</evidence>
<accession>A0A5B0MFV5</accession>
<gene>
    <name evidence="3" type="ORF">PGTUg99_021467</name>
</gene>
<dbReference type="EMBL" id="VDEP01000472">
    <property type="protein sequence ID" value="KAA1075522.1"/>
    <property type="molecule type" value="Genomic_DNA"/>
</dbReference>
<evidence type="ECO:0000313" key="4">
    <source>
        <dbReference type="Proteomes" id="UP000325313"/>
    </source>
</evidence>
<feature type="compositionally biased region" description="Polar residues" evidence="1">
    <location>
        <begin position="149"/>
        <end position="160"/>
    </location>
</feature>
<sequence length="475" mass="54258">MSKSLLELVLISLLIGSALLTPPTLPTEKKIIKCSNGKELPDLNMPFADDSLTWSGNPSSDRLSATSAESSSRPRRILNGQNPSSSGKPKDDELSSNRILPRPIDSYISNEPLVSRQAQQHIPSELEHQSAQNFEPDVEGKLKRKRLTTESLQTVSNSKTTRNDHPTEGDKLIPSFFNVYDWDFVKVQDPEELAINSQKPYYGLGDFFTTLNFQRNGNFYFIDVNELANVITTFGENRFLLPRMVKTKNRPKIVGEILLKLANEKLNLEAYKVFSDSFLKHMRARLELRNMIHKESNKRYVTPKKINTISNFISNVTKISTFLIIMRLSLFMQHAEGGLNQKTVERIVMSIKSVWDAMEVKNIQKPQWAERFSMLLRLEEQNPLENEHPIYGPDKMLQMATRIVEHWAEENGSAGYAYKSTKGGNHQQLAEILSNIIIYANPNFVSKFNQSLAKKNKSKLKKNKTNINKKRPLDF</sequence>
<feature type="compositionally biased region" description="Polar residues" evidence="1">
    <location>
        <begin position="52"/>
        <end position="71"/>
    </location>
</feature>
<feature type="region of interest" description="Disordered" evidence="1">
    <location>
        <begin position="455"/>
        <end position="475"/>
    </location>
</feature>
<evidence type="ECO:0000256" key="1">
    <source>
        <dbReference type="SAM" id="MobiDB-lite"/>
    </source>
</evidence>
<feature type="chain" id="PRO_5022762853" evidence="2">
    <location>
        <begin position="21"/>
        <end position="475"/>
    </location>
</feature>
<organism evidence="3 4">
    <name type="scientific">Puccinia graminis f. sp. tritici</name>
    <dbReference type="NCBI Taxonomy" id="56615"/>
    <lineage>
        <taxon>Eukaryota</taxon>
        <taxon>Fungi</taxon>
        <taxon>Dikarya</taxon>
        <taxon>Basidiomycota</taxon>
        <taxon>Pucciniomycotina</taxon>
        <taxon>Pucciniomycetes</taxon>
        <taxon>Pucciniales</taxon>
        <taxon>Pucciniaceae</taxon>
        <taxon>Puccinia</taxon>
    </lineage>
</organism>
<name>A0A5B0MFV5_PUCGR</name>
<dbReference type="AlphaFoldDB" id="A0A5B0MFV5"/>
<evidence type="ECO:0000313" key="3">
    <source>
        <dbReference type="EMBL" id="KAA1075522.1"/>
    </source>
</evidence>
<dbReference type="Proteomes" id="UP000325313">
    <property type="component" value="Unassembled WGS sequence"/>
</dbReference>